<keyword evidence="2" id="KW-0539">Nucleus</keyword>
<accession>A0A2G5H923</accession>
<proteinExistence type="predicted"/>
<evidence type="ECO:0000313" key="6">
    <source>
        <dbReference type="Proteomes" id="UP000230605"/>
    </source>
</evidence>
<dbReference type="PROSITE" id="PS00463">
    <property type="entry name" value="ZN2_CY6_FUNGAL_1"/>
    <property type="match status" value="1"/>
</dbReference>
<dbReference type="Gene3D" id="4.10.240.10">
    <property type="entry name" value="Zn(2)-C6 fungal-type DNA-binding domain"/>
    <property type="match status" value="1"/>
</dbReference>
<dbReference type="PROSITE" id="PS50048">
    <property type="entry name" value="ZN2_CY6_FUNGAL_2"/>
    <property type="match status" value="1"/>
</dbReference>
<dbReference type="Pfam" id="PF11951">
    <property type="entry name" value="Fungal_trans_2"/>
    <property type="match status" value="2"/>
</dbReference>
<evidence type="ECO:0000256" key="3">
    <source>
        <dbReference type="SAM" id="MobiDB-lite"/>
    </source>
</evidence>
<dbReference type="GO" id="GO:0000981">
    <property type="term" value="F:DNA-binding transcription factor activity, RNA polymerase II-specific"/>
    <property type="evidence" value="ECO:0007669"/>
    <property type="project" value="InterPro"/>
</dbReference>
<dbReference type="OrthoDB" id="3362851at2759"/>
<evidence type="ECO:0000256" key="1">
    <source>
        <dbReference type="ARBA" id="ARBA00004123"/>
    </source>
</evidence>
<sequence length="472" mass="52101">MGPRVVDGSCWPCRKRRLKCDLRRPACTKCLLAGGACDYSQKQLQWVGGAAFRGRLKSMGAPLEGRALHSTSGSPVDDSEQLSTLPASPPSPSPFLPQSLVLYFRNAVWPRLQLSEQLISLDEEMLMHEPVLTEAILAVSQAHHHLLYSNKASCAAGSGVQTQEQARQVALTRFRSRIECGVESVDEARQLFQVVCMFCILDGMIAPDLQNNASESHLKGGSSILSTWNTIPSQMLLAGGLQTHLLSVFATVDLVRSLLSGGKPFFEPTMWSMFAGVHAWWGKLSCGDSFLKVLKVYSEVAFLGNIVHDHLPEDVGYRLAERCVPDILVSLVGQAARSHGPDFTLPGHWDSFCTLYETSAIIYVYRALQGRSVDDAAVQLVVRQAVSTLLDQPLPGMMTHCLIFPLLVVGSHCLYAQDRKAVSDSLSKSTSYLAFGNLVLMADLLRDIWSRPEIKLNWWDMFKSVSQNVFLF</sequence>
<dbReference type="Proteomes" id="UP000230605">
    <property type="component" value="Chromosome 5"/>
</dbReference>
<gene>
    <name evidence="5" type="ORF">CB0940_07666</name>
</gene>
<dbReference type="InterPro" id="IPR036864">
    <property type="entry name" value="Zn2-C6_fun-type_DNA-bd_sf"/>
</dbReference>
<comment type="caution">
    <text evidence="5">The sequence shown here is derived from an EMBL/GenBank/DDBJ whole genome shotgun (WGS) entry which is preliminary data.</text>
</comment>
<protein>
    <recommendedName>
        <fullName evidence="4">Zn(2)-C6 fungal-type domain-containing protein</fullName>
    </recommendedName>
</protein>
<dbReference type="InterPro" id="IPR001138">
    <property type="entry name" value="Zn2Cys6_DnaBD"/>
</dbReference>
<dbReference type="SUPFAM" id="SSF57701">
    <property type="entry name" value="Zn2/Cys6 DNA-binding domain"/>
    <property type="match status" value="1"/>
</dbReference>
<dbReference type="AlphaFoldDB" id="A0A2G5H923"/>
<dbReference type="PANTHER" id="PTHR37534:SF46">
    <property type="entry name" value="ZN(II)2CYS6 TRANSCRIPTION FACTOR (EUROFUNG)"/>
    <property type="match status" value="1"/>
</dbReference>
<evidence type="ECO:0000259" key="4">
    <source>
        <dbReference type="PROSITE" id="PS50048"/>
    </source>
</evidence>
<evidence type="ECO:0000256" key="2">
    <source>
        <dbReference type="ARBA" id="ARBA00023242"/>
    </source>
</evidence>
<dbReference type="CDD" id="cd00067">
    <property type="entry name" value="GAL4"/>
    <property type="match status" value="1"/>
</dbReference>
<dbReference type="GO" id="GO:0008270">
    <property type="term" value="F:zinc ion binding"/>
    <property type="evidence" value="ECO:0007669"/>
    <property type="project" value="InterPro"/>
</dbReference>
<dbReference type="InterPro" id="IPR021858">
    <property type="entry name" value="Fun_TF"/>
</dbReference>
<evidence type="ECO:0000313" key="5">
    <source>
        <dbReference type="EMBL" id="PIA89035.1"/>
    </source>
</evidence>
<dbReference type="Pfam" id="PF00172">
    <property type="entry name" value="Zn_clus"/>
    <property type="match status" value="1"/>
</dbReference>
<dbReference type="PANTHER" id="PTHR37534">
    <property type="entry name" value="TRANSCRIPTIONAL ACTIVATOR PROTEIN UGA3"/>
    <property type="match status" value="1"/>
</dbReference>
<dbReference type="GO" id="GO:0005634">
    <property type="term" value="C:nucleus"/>
    <property type="evidence" value="ECO:0007669"/>
    <property type="project" value="UniProtKB-SubCell"/>
</dbReference>
<dbReference type="EMBL" id="LKMD01000108">
    <property type="protein sequence ID" value="PIA89035.1"/>
    <property type="molecule type" value="Genomic_DNA"/>
</dbReference>
<name>A0A2G5H923_CERBT</name>
<dbReference type="SMART" id="SM00066">
    <property type="entry name" value="GAL4"/>
    <property type="match status" value="1"/>
</dbReference>
<feature type="domain" description="Zn(2)-C6 fungal-type" evidence="4">
    <location>
        <begin position="9"/>
        <end position="39"/>
    </location>
</feature>
<feature type="region of interest" description="Disordered" evidence="3">
    <location>
        <begin position="66"/>
        <end position="91"/>
    </location>
</feature>
<reference evidence="5 6" key="1">
    <citation type="submission" date="2015-10" db="EMBL/GenBank/DDBJ databases">
        <title>The cercosporin biosynthetic gene cluster was horizontally transferred to several fungal lineages and shown to be expanded in Cercospora beticola based on microsynteny with recipient genomes.</title>
        <authorList>
            <person name="De Jonge R."/>
            <person name="Ebert M.K."/>
            <person name="Suttle J.C."/>
            <person name="Jurick Ii W.M."/>
            <person name="Secor G.A."/>
            <person name="Thomma B.P."/>
            <person name="Van De Peer Y."/>
            <person name="Bolton M.D."/>
        </authorList>
    </citation>
    <scope>NUCLEOTIDE SEQUENCE [LARGE SCALE GENOMIC DNA]</scope>
    <source>
        <strain evidence="5 6">09-40</strain>
    </source>
</reference>
<comment type="subcellular location">
    <subcellularLocation>
        <location evidence="1">Nucleus</location>
    </subcellularLocation>
</comment>
<organism evidence="5 6">
    <name type="scientific">Cercospora beticola</name>
    <name type="common">Sugarbeet leaf spot fungus</name>
    <dbReference type="NCBI Taxonomy" id="122368"/>
    <lineage>
        <taxon>Eukaryota</taxon>
        <taxon>Fungi</taxon>
        <taxon>Dikarya</taxon>
        <taxon>Ascomycota</taxon>
        <taxon>Pezizomycotina</taxon>
        <taxon>Dothideomycetes</taxon>
        <taxon>Dothideomycetidae</taxon>
        <taxon>Mycosphaerellales</taxon>
        <taxon>Mycosphaerellaceae</taxon>
        <taxon>Cercospora</taxon>
    </lineage>
</organism>